<dbReference type="InterPro" id="IPR006311">
    <property type="entry name" value="TAT_signal"/>
</dbReference>
<dbReference type="PROSITE" id="PS51318">
    <property type="entry name" value="TAT"/>
    <property type="match status" value="1"/>
</dbReference>
<evidence type="ECO:0000313" key="2">
    <source>
        <dbReference type="EMBL" id="QXM25759.1"/>
    </source>
</evidence>
<evidence type="ECO:0000313" key="3">
    <source>
        <dbReference type="Proteomes" id="UP000694001"/>
    </source>
</evidence>
<name>A0A975U563_9PROT</name>
<dbReference type="AlphaFoldDB" id="A0A975U563"/>
<protein>
    <recommendedName>
        <fullName evidence="4">ABC transporter substrate-binding protein</fullName>
    </recommendedName>
</protein>
<evidence type="ECO:0008006" key="4">
    <source>
        <dbReference type="Google" id="ProtNLM"/>
    </source>
</evidence>
<dbReference type="Proteomes" id="UP000694001">
    <property type="component" value="Chromosome"/>
</dbReference>
<dbReference type="EMBL" id="CP076448">
    <property type="protein sequence ID" value="QXM25759.1"/>
    <property type="molecule type" value="Genomic_DNA"/>
</dbReference>
<keyword evidence="3" id="KW-1185">Reference proteome</keyword>
<feature type="signal peptide" evidence="1">
    <location>
        <begin position="1"/>
        <end position="29"/>
    </location>
</feature>
<proteinExistence type="predicted"/>
<keyword evidence="1" id="KW-0732">Signal</keyword>
<evidence type="ECO:0000256" key="1">
    <source>
        <dbReference type="SAM" id="SignalP"/>
    </source>
</evidence>
<organism evidence="2 3">
    <name type="scientific">Elioraea tepida</name>
    <dbReference type="NCBI Taxonomy" id="2843330"/>
    <lineage>
        <taxon>Bacteria</taxon>
        <taxon>Pseudomonadati</taxon>
        <taxon>Pseudomonadota</taxon>
        <taxon>Alphaproteobacteria</taxon>
        <taxon>Acetobacterales</taxon>
        <taxon>Elioraeaceae</taxon>
        <taxon>Elioraea</taxon>
    </lineage>
</organism>
<dbReference type="RefSeq" id="WP_218286811.1">
    <property type="nucleotide sequence ID" value="NZ_CP076448.1"/>
</dbReference>
<sequence>MTHANRRGVRRRALLAGAAATALAAPAIAQGAPRVARVWGEPGPYGGVFVQGMNEWAQRNNANIRIEIEQIP</sequence>
<reference evidence="2" key="1">
    <citation type="submission" date="2021-06" db="EMBL/GenBank/DDBJ databases">
        <title>Elioraea tepida, sp. nov., a moderately thermophilic aerobic anoxygenic phototrophic bacterium isolated from an alkaline siliceous hot spring mat community in Yellowstone National Park, WY, USA.</title>
        <authorList>
            <person name="Saini M.K."/>
            <person name="Yoshida S."/>
            <person name="Sebastian A."/>
            <person name="Hirose S."/>
            <person name="Hara E."/>
            <person name="Tamaki H."/>
            <person name="Soulier N.T."/>
            <person name="Albert I."/>
            <person name="Hanada S."/>
            <person name="Bryant D.A."/>
            <person name="Tank M."/>
        </authorList>
    </citation>
    <scope>NUCLEOTIDE SEQUENCE</scope>
    <source>
        <strain evidence="2">MS-P2</strain>
    </source>
</reference>
<accession>A0A975U563</accession>
<feature type="chain" id="PRO_5037777482" description="ABC transporter substrate-binding protein" evidence="1">
    <location>
        <begin position="30"/>
        <end position="72"/>
    </location>
</feature>
<gene>
    <name evidence="2" type="ORF">KO353_06020</name>
</gene>
<dbReference type="KEGG" id="elio:KO353_06020"/>